<comment type="subcellular location">
    <subcellularLocation>
        <location evidence="2 14">Cytoplasm</location>
    </subcellularLocation>
</comment>
<evidence type="ECO:0000313" key="16">
    <source>
        <dbReference type="Proteomes" id="UP000000719"/>
    </source>
</evidence>
<reference evidence="15 16" key="1">
    <citation type="journal article" date="2009" name="PLoS ONE">
        <title>Genome analysis of the anaerobic thermohalophilic bacterium Halothermothrix orenii.</title>
        <authorList>
            <person name="Mavromatis K."/>
            <person name="Ivanova N."/>
            <person name="Anderson I."/>
            <person name="Lykidis A."/>
            <person name="Hooper S.D."/>
            <person name="Sun H."/>
            <person name="Kunin V."/>
            <person name="Lapidus A."/>
            <person name="Hugenholtz P."/>
            <person name="Patel B."/>
            <person name="Kyrpides N.C."/>
        </authorList>
    </citation>
    <scope>NUCLEOTIDE SEQUENCE [LARGE SCALE GENOMIC DNA]</scope>
    <source>
        <strain evidence="16">H 168 / OCM 544 / DSM 9562</strain>
    </source>
</reference>
<dbReference type="FunFam" id="3.40.50.10800:FF:000003">
    <property type="entry name" value="Quinolinate synthase A"/>
    <property type="match status" value="1"/>
</dbReference>
<dbReference type="EC" id="2.5.1.72" evidence="4 14"/>
<dbReference type="Pfam" id="PF02445">
    <property type="entry name" value="NadA"/>
    <property type="match status" value="1"/>
</dbReference>
<dbReference type="EMBL" id="CP001098">
    <property type="protein sequence ID" value="ACL68823.1"/>
    <property type="molecule type" value="Genomic_DNA"/>
</dbReference>
<comment type="pathway">
    <text evidence="3 14">Cofactor biosynthesis; NAD(+) biosynthesis; quinolinate from iminoaspartate: step 1/1.</text>
</comment>
<dbReference type="NCBIfam" id="NF006878">
    <property type="entry name" value="PRK09375.1-2"/>
    <property type="match status" value="1"/>
</dbReference>
<keyword evidence="16" id="KW-1185">Reference proteome</keyword>
<evidence type="ECO:0000256" key="8">
    <source>
        <dbReference type="ARBA" id="ARBA00022679"/>
    </source>
</evidence>
<keyword evidence="11 14" id="KW-0411">Iron-sulfur</keyword>
<accession>B8D069</accession>
<evidence type="ECO:0000256" key="13">
    <source>
        <dbReference type="ARBA" id="ARBA00073059"/>
    </source>
</evidence>
<evidence type="ECO:0000256" key="3">
    <source>
        <dbReference type="ARBA" id="ARBA00005065"/>
    </source>
</evidence>
<feature type="binding site" evidence="14">
    <location>
        <position position="170"/>
    </location>
    <ligand>
        <name>[4Fe-4S] cluster</name>
        <dbReference type="ChEBI" id="CHEBI:49883"/>
    </ligand>
</feature>
<keyword evidence="15" id="KW-0489">Methyltransferase</keyword>
<comment type="similarity">
    <text evidence="14">Belongs to the quinolinate synthase family. Type 2 subfamily.</text>
</comment>
<sequence length="301" mass="33375">MGKEVIERIKELKKERNAVILAHNYQIGEVQDVADFVGDSFGLSRKAAETDADVIVFCGVKFMAESAKILSPEKTVLLPEKEAGCPLASMVDVDGLKEMKKKYPGATVVTYVNSTAAVKAESDICCTSSNALKVVESVPGNQVLFVPDKNLGQYVARRTSKEVIIWDGYCTTHHRVDPEEVKEVKAAHPDAPIVVHPECPPEVVELADHVDSTAGILKYCRESEADTIIVGTEQGLIHRLNKENPDKKFFVLSPKLICPNMKKTNLDKVLKSLEKMETRVEIPENIRTRAYNALKKMLEVK</sequence>
<comment type="catalytic activity">
    <reaction evidence="12">
        <text>iminosuccinate + dihydroxyacetone phosphate = quinolinate + phosphate + 2 H2O + H(+)</text>
        <dbReference type="Rhea" id="RHEA:25888"/>
        <dbReference type="ChEBI" id="CHEBI:15377"/>
        <dbReference type="ChEBI" id="CHEBI:15378"/>
        <dbReference type="ChEBI" id="CHEBI:29959"/>
        <dbReference type="ChEBI" id="CHEBI:43474"/>
        <dbReference type="ChEBI" id="CHEBI:57642"/>
        <dbReference type="ChEBI" id="CHEBI:77875"/>
        <dbReference type="EC" id="2.5.1.72"/>
    </reaction>
    <physiologicalReaction direction="left-to-right" evidence="12">
        <dbReference type="Rhea" id="RHEA:25889"/>
    </physiologicalReaction>
</comment>
<dbReference type="Gene3D" id="3.40.50.10800">
    <property type="entry name" value="NadA-like"/>
    <property type="match status" value="3"/>
</dbReference>
<comment type="cofactor">
    <cofactor evidence="14">
        <name>[4Fe-4S] cluster</name>
        <dbReference type="ChEBI" id="CHEBI:49883"/>
    </cofactor>
    <text evidence="14">Binds 1 [4Fe-4S] cluster per subunit.</text>
</comment>
<keyword evidence="7 14" id="KW-0662">Pyridine nucleotide biosynthesis</keyword>
<dbReference type="eggNOG" id="COG0379">
    <property type="taxonomic scope" value="Bacteria"/>
</dbReference>
<evidence type="ECO:0000256" key="12">
    <source>
        <dbReference type="ARBA" id="ARBA00050125"/>
    </source>
</evidence>
<keyword evidence="6 14" id="KW-0963">Cytoplasm</keyword>
<dbReference type="OrthoDB" id="9801204at2"/>
<dbReference type="GO" id="GO:0046872">
    <property type="term" value="F:metal ion binding"/>
    <property type="evidence" value="ECO:0007669"/>
    <property type="project" value="UniProtKB-KW"/>
</dbReference>
<dbReference type="GO" id="GO:0005737">
    <property type="term" value="C:cytoplasm"/>
    <property type="evidence" value="ECO:0007669"/>
    <property type="project" value="UniProtKB-SubCell"/>
</dbReference>
<evidence type="ECO:0000256" key="14">
    <source>
        <dbReference type="HAMAP-Rule" id="MF_00568"/>
    </source>
</evidence>
<dbReference type="GO" id="GO:0008987">
    <property type="term" value="F:quinolinate synthetase A activity"/>
    <property type="evidence" value="ECO:0007669"/>
    <property type="project" value="UniProtKB-UniRule"/>
</dbReference>
<feature type="binding site" evidence="14">
    <location>
        <begin position="196"/>
        <end position="198"/>
    </location>
    <ligand>
        <name>iminosuccinate</name>
        <dbReference type="ChEBI" id="CHEBI:77875"/>
    </ligand>
</feature>
<feature type="binding site" evidence="14">
    <location>
        <position position="85"/>
    </location>
    <ligand>
        <name>[4Fe-4S] cluster</name>
        <dbReference type="ChEBI" id="CHEBI:49883"/>
    </ligand>
</feature>
<keyword evidence="9 14" id="KW-0479">Metal-binding</keyword>
<dbReference type="PANTHER" id="PTHR30573:SF0">
    <property type="entry name" value="QUINOLINATE SYNTHASE, CHLOROPLASTIC"/>
    <property type="match status" value="1"/>
</dbReference>
<protein>
    <recommendedName>
        <fullName evidence="13 14">Quinolinate synthase</fullName>
        <ecNumber evidence="4 14">2.5.1.72</ecNumber>
    </recommendedName>
</protein>
<dbReference type="InterPro" id="IPR036094">
    <property type="entry name" value="NadA_sf"/>
</dbReference>
<evidence type="ECO:0000256" key="11">
    <source>
        <dbReference type="ARBA" id="ARBA00023014"/>
    </source>
</evidence>
<feature type="binding site" evidence="14">
    <location>
        <position position="128"/>
    </location>
    <ligand>
        <name>iminosuccinate</name>
        <dbReference type="ChEBI" id="CHEBI:77875"/>
    </ligand>
</feature>
<dbReference type="Proteomes" id="UP000000719">
    <property type="component" value="Chromosome"/>
</dbReference>
<dbReference type="HAMAP" id="MF_00568">
    <property type="entry name" value="NadA_type2"/>
    <property type="match status" value="1"/>
</dbReference>
<dbReference type="NCBIfam" id="TIGR00550">
    <property type="entry name" value="nadA"/>
    <property type="match status" value="1"/>
</dbReference>
<feature type="binding site" evidence="14">
    <location>
        <position position="213"/>
    </location>
    <ligand>
        <name>iminosuccinate</name>
        <dbReference type="ChEBI" id="CHEBI:77875"/>
    </ligand>
</feature>
<evidence type="ECO:0000256" key="4">
    <source>
        <dbReference type="ARBA" id="ARBA00012669"/>
    </source>
</evidence>
<dbReference type="PANTHER" id="PTHR30573">
    <property type="entry name" value="QUINOLINATE SYNTHETASE A"/>
    <property type="match status" value="1"/>
</dbReference>
<keyword evidence="10 14" id="KW-0408">Iron</keyword>
<dbReference type="STRING" id="373903.Hore_00620"/>
<comment type="function">
    <text evidence="1 14">Catalyzes the condensation of iminoaspartate with dihydroxyacetone phosphate to form quinolinate.</text>
</comment>
<evidence type="ECO:0000256" key="6">
    <source>
        <dbReference type="ARBA" id="ARBA00022490"/>
    </source>
</evidence>
<evidence type="ECO:0000256" key="7">
    <source>
        <dbReference type="ARBA" id="ARBA00022642"/>
    </source>
</evidence>
<dbReference type="GO" id="GO:0034628">
    <property type="term" value="P:'de novo' NAD+ biosynthetic process from L-aspartate"/>
    <property type="evidence" value="ECO:0007669"/>
    <property type="project" value="TreeGrafter"/>
</dbReference>
<evidence type="ECO:0000256" key="10">
    <source>
        <dbReference type="ARBA" id="ARBA00023004"/>
    </source>
</evidence>
<feature type="binding site" evidence="14">
    <location>
        <position position="23"/>
    </location>
    <ligand>
        <name>iminosuccinate</name>
        <dbReference type="ChEBI" id="CHEBI:77875"/>
    </ligand>
</feature>
<feature type="binding site" evidence="14">
    <location>
        <begin position="111"/>
        <end position="113"/>
    </location>
    <ligand>
        <name>iminosuccinate</name>
        <dbReference type="ChEBI" id="CHEBI:77875"/>
    </ligand>
</feature>
<dbReference type="KEGG" id="hor:Hore_00620"/>
<dbReference type="HOGENOM" id="CLU_047382_0_0_9"/>
<proteinExistence type="inferred from homology"/>
<evidence type="ECO:0000256" key="1">
    <source>
        <dbReference type="ARBA" id="ARBA00003791"/>
    </source>
</evidence>
<organism evidence="15 16">
    <name type="scientific">Halothermothrix orenii (strain H 168 / OCM 544 / DSM 9562)</name>
    <dbReference type="NCBI Taxonomy" id="373903"/>
    <lineage>
        <taxon>Bacteria</taxon>
        <taxon>Bacillati</taxon>
        <taxon>Bacillota</taxon>
        <taxon>Clostridia</taxon>
        <taxon>Halanaerobiales</taxon>
        <taxon>Halothermotrichaceae</taxon>
        <taxon>Halothermothrix</taxon>
    </lineage>
</organism>
<dbReference type="UniPathway" id="UPA00253">
    <property type="reaction ID" value="UER00327"/>
</dbReference>
<dbReference type="InterPro" id="IPR023066">
    <property type="entry name" value="Quinolinate_synth_type2"/>
</dbReference>
<keyword evidence="5 14" id="KW-0004">4Fe-4S</keyword>
<feature type="binding site" evidence="14">
    <location>
        <position position="258"/>
    </location>
    <ligand>
        <name>[4Fe-4S] cluster</name>
        <dbReference type="ChEBI" id="CHEBI:49883"/>
    </ligand>
</feature>
<dbReference type="AlphaFoldDB" id="B8D069"/>
<dbReference type="NCBIfam" id="NF006879">
    <property type="entry name" value="PRK09375.1-4"/>
    <property type="match status" value="1"/>
</dbReference>
<evidence type="ECO:0000313" key="15">
    <source>
        <dbReference type="EMBL" id="ACL68823.1"/>
    </source>
</evidence>
<dbReference type="GO" id="GO:0008168">
    <property type="term" value="F:methyltransferase activity"/>
    <property type="evidence" value="ECO:0007669"/>
    <property type="project" value="UniProtKB-KW"/>
</dbReference>
<evidence type="ECO:0000256" key="2">
    <source>
        <dbReference type="ARBA" id="ARBA00004496"/>
    </source>
</evidence>
<evidence type="ECO:0000256" key="5">
    <source>
        <dbReference type="ARBA" id="ARBA00022485"/>
    </source>
</evidence>
<gene>
    <name evidence="14" type="primary">nadA</name>
    <name evidence="15" type="ordered locus">Hore_00620</name>
</gene>
<name>B8D069_HALOH</name>
<feature type="binding site" evidence="14">
    <location>
        <position position="40"/>
    </location>
    <ligand>
        <name>iminosuccinate</name>
        <dbReference type="ChEBI" id="CHEBI:77875"/>
    </ligand>
</feature>
<keyword evidence="8 14" id="KW-0808">Transferase</keyword>
<dbReference type="RefSeq" id="WP_012635022.1">
    <property type="nucleotide sequence ID" value="NC_011899.1"/>
</dbReference>
<dbReference type="GO" id="GO:0051539">
    <property type="term" value="F:4 iron, 4 sulfur cluster binding"/>
    <property type="evidence" value="ECO:0007669"/>
    <property type="project" value="UniProtKB-KW"/>
</dbReference>
<dbReference type="GO" id="GO:0032259">
    <property type="term" value="P:methylation"/>
    <property type="evidence" value="ECO:0007669"/>
    <property type="project" value="UniProtKB-KW"/>
</dbReference>
<dbReference type="SUPFAM" id="SSF142754">
    <property type="entry name" value="NadA-like"/>
    <property type="match status" value="1"/>
</dbReference>
<dbReference type="InterPro" id="IPR003473">
    <property type="entry name" value="NadA"/>
</dbReference>
<evidence type="ECO:0000256" key="9">
    <source>
        <dbReference type="ARBA" id="ARBA00022723"/>
    </source>
</evidence>
<dbReference type="FunFam" id="3.40.50.10800:FF:000001">
    <property type="entry name" value="Quinolinate synthase A"/>
    <property type="match status" value="1"/>
</dbReference>